<organism evidence="10 11">
    <name type="scientific">Scleropages formosus</name>
    <name type="common">Asian bonytongue</name>
    <name type="synonym">Osteoglossum formosum</name>
    <dbReference type="NCBI Taxonomy" id="113540"/>
    <lineage>
        <taxon>Eukaryota</taxon>
        <taxon>Metazoa</taxon>
        <taxon>Chordata</taxon>
        <taxon>Craniata</taxon>
        <taxon>Vertebrata</taxon>
        <taxon>Euteleostomi</taxon>
        <taxon>Actinopterygii</taxon>
        <taxon>Neopterygii</taxon>
        <taxon>Teleostei</taxon>
        <taxon>Osteoglossocephala</taxon>
        <taxon>Osteoglossomorpha</taxon>
        <taxon>Osteoglossiformes</taxon>
        <taxon>Osteoglossidae</taxon>
        <taxon>Scleropages</taxon>
    </lineage>
</organism>
<evidence type="ECO:0000256" key="8">
    <source>
        <dbReference type="SAM" id="MobiDB-lite"/>
    </source>
</evidence>
<dbReference type="PROSITE" id="PS50039">
    <property type="entry name" value="FORK_HEAD_3"/>
    <property type="match status" value="1"/>
</dbReference>
<feature type="non-terminal residue" evidence="10">
    <location>
        <position position="218"/>
    </location>
</feature>
<dbReference type="AlphaFoldDB" id="A0A0P7UE25"/>
<feature type="compositionally biased region" description="Basic and acidic residues" evidence="8">
    <location>
        <begin position="206"/>
        <end position="218"/>
    </location>
</feature>
<keyword evidence="5" id="KW-0804">Transcription</keyword>
<evidence type="ECO:0000256" key="6">
    <source>
        <dbReference type="ARBA" id="ARBA00023242"/>
    </source>
</evidence>
<dbReference type="GO" id="GO:0001945">
    <property type="term" value="P:lymph vessel development"/>
    <property type="evidence" value="ECO:0007669"/>
    <property type="project" value="UniProtKB-ARBA"/>
</dbReference>
<dbReference type="InterPro" id="IPR036390">
    <property type="entry name" value="WH_DNA-bd_sf"/>
</dbReference>
<dbReference type="GO" id="GO:0005737">
    <property type="term" value="C:cytoplasm"/>
    <property type="evidence" value="ECO:0007669"/>
    <property type="project" value="UniProtKB-SubCell"/>
</dbReference>
<feature type="region of interest" description="Disordered" evidence="8">
    <location>
        <begin position="1"/>
        <end position="29"/>
    </location>
</feature>
<dbReference type="InterPro" id="IPR001766">
    <property type="entry name" value="Fork_head_dom"/>
</dbReference>
<sequence length="218" mass="23177">EGGGGQRFPAPGAKAEPGGARATKSSRRNAWGSQSYAELITRAIESTPEGRLTLSQIYDWMVRYVPYFRDKGDSNSSAGWKVTAAGSLQPHNSIRHNLSLHNRFVRVQNEGTGKSSWWMLNPEGGRMGKAPRRRALDAQGGAPYSKTKGRGPGASGAGGAGPGPQRSPEHGSPAGGTVAEGRGVGFDSWIERLHPPTGCSAPLPGRPDRELQEPVERL</sequence>
<reference evidence="10 11" key="1">
    <citation type="submission" date="2015-08" db="EMBL/GenBank/DDBJ databases">
        <title>The genome of the Asian arowana (Scleropages formosus).</title>
        <authorList>
            <person name="Tan M.H."/>
            <person name="Gan H.M."/>
            <person name="Croft L.J."/>
            <person name="Austin C.M."/>
        </authorList>
    </citation>
    <scope>NUCLEOTIDE SEQUENCE [LARGE SCALE GENOMIC DNA]</scope>
    <source>
        <strain evidence="10">Aro1</strain>
    </source>
</reference>
<dbReference type="FunFam" id="1.10.10.10:FF:000032">
    <property type="entry name" value="Forkhead box protein O4"/>
    <property type="match status" value="1"/>
</dbReference>
<evidence type="ECO:0000256" key="2">
    <source>
        <dbReference type="ARBA" id="ARBA00022490"/>
    </source>
</evidence>
<feature type="compositionally biased region" description="Gly residues" evidence="8">
    <location>
        <begin position="150"/>
        <end position="162"/>
    </location>
</feature>
<dbReference type="SMART" id="SM00339">
    <property type="entry name" value="FH"/>
    <property type="match status" value="1"/>
</dbReference>
<dbReference type="Pfam" id="PF00250">
    <property type="entry name" value="Forkhead"/>
    <property type="match status" value="1"/>
</dbReference>
<dbReference type="Proteomes" id="UP000034805">
    <property type="component" value="Unassembled WGS sequence"/>
</dbReference>
<evidence type="ECO:0000256" key="3">
    <source>
        <dbReference type="ARBA" id="ARBA00023015"/>
    </source>
</evidence>
<dbReference type="GO" id="GO:0005634">
    <property type="term" value="C:nucleus"/>
    <property type="evidence" value="ECO:0007669"/>
    <property type="project" value="UniProtKB-SubCell"/>
</dbReference>
<dbReference type="PRINTS" id="PR00053">
    <property type="entry name" value="FORKHEAD"/>
</dbReference>
<protein>
    <recommendedName>
        <fullName evidence="9">Fork-head domain-containing protein</fullName>
    </recommendedName>
</protein>
<evidence type="ECO:0000256" key="1">
    <source>
        <dbReference type="ARBA" id="ARBA00004496"/>
    </source>
</evidence>
<feature type="domain" description="Fork-head" evidence="9">
    <location>
        <begin position="31"/>
        <end position="135"/>
    </location>
</feature>
<evidence type="ECO:0000256" key="5">
    <source>
        <dbReference type="ARBA" id="ARBA00023163"/>
    </source>
</evidence>
<feature type="DNA-binding region" description="Fork-head" evidence="7">
    <location>
        <begin position="31"/>
        <end position="135"/>
    </location>
</feature>
<comment type="caution">
    <text evidence="10">The sequence shown here is derived from an EMBL/GenBank/DDBJ whole genome shotgun (WGS) entry which is preliminary data.</text>
</comment>
<dbReference type="InterPro" id="IPR036388">
    <property type="entry name" value="WH-like_DNA-bd_sf"/>
</dbReference>
<feature type="non-terminal residue" evidence="10">
    <location>
        <position position="1"/>
    </location>
</feature>
<gene>
    <name evidence="10" type="ORF">Z043_125162</name>
</gene>
<evidence type="ECO:0000313" key="10">
    <source>
        <dbReference type="EMBL" id="KPP57144.1"/>
    </source>
</evidence>
<dbReference type="GO" id="GO:0000981">
    <property type="term" value="F:DNA-binding transcription factor activity, RNA polymerase II-specific"/>
    <property type="evidence" value="ECO:0007669"/>
    <property type="project" value="TreeGrafter"/>
</dbReference>
<feature type="compositionally biased region" description="Low complexity" evidence="8">
    <location>
        <begin position="9"/>
        <end position="22"/>
    </location>
</feature>
<feature type="region of interest" description="Disordered" evidence="8">
    <location>
        <begin position="116"/>
        <end position="218"/>
    </location>
</feature>
<dbReference type="SUPFAM" id="SSF46785">
    <property type="entry name" value="Winged helix' DNA-binding domain"/>
    <property type="match status" value="1"/>
</dbReference>
<name>A0A0P7UE25_SCLFO</name>
<evidence type="ECO:0000259" key="9">
    <source>
        <dbReference type="PROSITE" id="PS50039"/>
    </source>
</evidence>
<evidence type="ECO:0000256" key="7">
    <source>
        <dbReference type="PROSITE-ProRule" id="PRU00089"/>
    </source>
</evidence>
<dbReference type="Gene3D" id="1.10.10.10">
    <property type="entry name" value="Winged helix-like DNA-binding domain superfamily/Winged helix DNA-binding domain"/>
    <property type="match status" value="1"/>
</dbReference>
<dbReference type="PANTHER" id="PTHR45767">
    <property type="entry name" value="FORKHEAD BOX PROTEIN O"/>
    <property type="match status" value="1"/>
</dbReference>
<keyword evidence="2" id="KW-0963">Cytoplasm</keyword>
<dbReference type="GO" id="GO:0000978">
    <property type="term" value="F:RNA polymerase II cis-regulatory region sequence-specific DNA binding"/>
    <property type="evidence" value="ECO:0007669"/>
    <property type="project" value="TreeGrafter"/>
</dbReference>
<accession>A0A0P7UE25</accession>
<comment type="subcellular location">
    <subcellularLocation>
        <location evidence="1">Cytoplasm</location>
    </subcellularLocation>
    <subcellularLocation>
        <location evidence="7">Nucleus</location>
    </subcellularLocation>
</comment>
<keyword evidence="3" id="KW-0805">Transcription regulation</keyword>
<evidence type="ECO:0000313" key="11">
    <source>
        <dbReference type="Proteomes" id="UP000034805"/>
    </source>
</evidence>
<keyword evidence="6 7" id="KW-0539">Nucleus</keyword>
<dbReference type="STRING" id="113540.ENSSFOP00015060678"/>
<evidence type="ECO:0000256" key="4">
    <source>
        <dbReference type="ARBA" id="ARBA00023125"/>
    </source>
</evidence>
<keyword evidence="4 7" id="KW-0238">DNA-binding</keyword>
<dbReference type="EMBL" id="JARO02017446">
    <property type="protein sequence ID" value="KPP57144.1"/>
    <property type="molecule type" value="Genomic_DNA"/>
</dbReference>
<proteinExistence type="predicted"/>
<dbReference type="PANTHER" id="PTHR45767:SF5">
    <property type="entry name" value="FORKHEAD BOX PROTEIN O6"/>
    <property type="match status" value="1"/>
</dbReference>